<evidence type="ECO:0000313" key="7">
    <source>
        <dbReference type="EMBL" id="KTC96173.1"/>
    </source>
</evidence>
<keyword evidence="9" id="KW-1185">Reference proteome</keyword>
<evidence type="ECO:0000256" key="2">
    <source>
        <dbReference type="ARBA" id="ARBA00007511"/>
    </source>
</evidence>
<feature type="transmembrane region" description="Helical" evidence="6">
    <location>
        <begin position="199"/>
        <end position="220"/>
    </location>
</feature>
<dbReference type="Proteomes" id="UP000251942">
    <property type="component" value="Unassembled WGS sequence"/>
</dbReference>
<dbReference type="InterPro" id="IPR022369">
    <property type="entry name" value="Integral_membrane_TerC_rswitch"/>
</dbReference>
<evidence type="ECO:0000256" key="6">
    <source>
        <dbReference type="SAM" id="Phobius"/>
    </source>
</evidence>
<proteinExistence type="inferred from homology"/>
<dbReference type="Pfam" id="PF03741">
    <property type="entry name" value="TerC"/>
    <property type="match status" value="1"/>
</dbReference>
<reference evidence="8 10" key="2">
    <citation type="submission" date="2018-06" db="EMBL/GenBank/DDBJ databases">
        <authorList>
            <consortium name="Pathogen Informatics"/>
            <person name="Doyle S."/>
        </authorList>
    </citation>
    <scope>NUCLEOTIDE SEQUENCE [LARGE SCALE GENOMIC DNA]</scope>
    <source>
        <strain evidence="8 10">NCTC12022</strain>
    </source>
</reference>
<dbReference type="PANTHER" id="PTHR30238:SF0">
    <property type="entry name" value="THYLAKOID MEMBRANE PROTEIN TERC, CHLOROPLASTIC"/>
    <property type="match status" value="1"/>
</dbReference>
<dbReference type="Proteomes" id="UP000054698">
    <property type="component" value="Unassembled WGS sequence"/>
</dbReference>
<dbReference type="RefSeq" id="WP_058446333.1">
    <property type="nucleotide sequence ID" value="NZ_CAAAHT010000011.1"/>
</dbReference>
<evidence type="ECO:0000256" key="5">
    <source>
        <dbReference type="ARBA" id="ARBA00023136"/>
    </source>
</evidence>
<feature type="transmembrane region" description="Helical" evidence="6">
    <location>
        <begin position="267"/>
        <end position="285"/>
    </location>
</feature>
<evidence type="ECO:0000256" key="1">
    <source>
        <dbReference type="ARBA" id="ARBA00004141"/>
    </source>
</evidence>
<feature type="transmembrane region" description="Helical" evidence="6">
    <location>
        <begin position="291"/>
        <end position="309"/>
    </location>
</feature>
<dbReference type="NCBIfam" id="TIGR03718">
    <property type="entry name" value="R_switched_Alx"/>
    <property type="match status" value="1"/>
</dbReference>
<feature type="transmembrane region" description="Helical" evidence="6">
    <location>
        <begin position="83"/>
        <end position="105"/>
    </location>
</feature>
<gene>
    <name evidence="7" type="primary">ygjT</name>
    <name evidence="8" type="synonym">alx</name>
    <name evidence="7" type="ORF">Lfee_1971</name>
    <name evidence="8" type="ORF">NCTC12022_02187</name>
</gene>
<accession>A0A0W0TL17</accession>
<keyword evidence="3 6" id="KW-0812">Transmembrane</keyword>
<dbReference type="EMBL" id="LNYB01000081">
    <property type="protein sequence ID" value="KTC96173.1"/>
    <property type="molecule type" value="Genomic_DNA"/>
</dbReference>
<evidence type="ECO:0000313" key="9">
    <source>
        <dbReference type="Proteomes" id="UP000054698"/>
    </source>
</evidence>
<evidence type="ECO:0000313" key="8">
    <source>
        <dbReference type="EMBL" id="SPX61447.1"/>
    </source>
</evidence>
<dbReference type="InterPro" id="IPR005496">
    <property type="entry name" value="Integral_membrane_TerC"/>
</dbReference>
<feature type="transmembrane region" description="Helical" evidence="6">
    <location>
        <begin position="142"/>
        <end position="160"/>
    </location>
</feature>
<organism evidence="7 9">
    <name type="scientific">Legionella feeleii</name>
    <dbReference type="NCBI Taxonomy" id="453"/>
    <lineage>
        <taxon>Bacteria</taxon>
        <taxon>Pseudomonadati</taxon>
        <taxon>Pseudomonadota</taxon>
        <taxon>Gammaproteobacteria</taxon>
        <taxon>Legionellales</taxon>
        <taxon>Legionellaceae</taxon>
        <taxon>Legionella</taxon>
    </lineage>
</organism>
<dbReference type="PATRIC" id="fig|453.4.peg.2160"/>
<dbReference type="EMBL" id="UASS01000022">
    <property type="protein sequence ID" value="SPX61447.1"/>
    <property type="molecule type" value="Genomic_DNA"/>
</dbReference>
<comment type="similarity">
    <text evidence="2">Belongs to the TerC family.</text>
</comment>
<sequence length="319" mass="37155">MHSISEWWMWLGFFLLVSLVLALDIFLLGRKKAHRISIKEALTWSSIWISLALLFNLFLWWYLIHTAGVVIAHQKAMEFLTGYLIEESLSIDNMFIFIMIFNYFAVPHEYQRRVLLYGVMGAIIMRLGIILLGVFLVEQFHWILYLFGLILIATGIKMFIFSEQKFDFTENWVLRWMRTYLRVSPSFHEEKFFIRQGNLLYATPLFLALVLIEVSDLIFALDSLPAIFAITNDPFIVFTSNIFAIMGLRALYFLLANIAERFHLLKYGIALILVFIGFKMLLSYWFKMPIYIALGVVVITLAGSIVLSLQQTAKRKEGK</sequence>
<dbReference type="PANTHER" id="PTHR30238">
    <property type="entry name" value="MEMBRANE BOUND PREDICTED REDOX MODULATOR"/>
    <property type="match status" value="1"/>
</dbReference>
<comment type="subcellular location">
    <subcellularLocation>
        <location evidence="1">Membrane</location>
        <topology evidence="1">Multi-pass membrane protein</topology>
    </subcellularLocation>
</comment>
<protein>
    <submittedName>
        <fullName evidence="7">Drug efflux protein</fullName>
    </submittedName>
</protein>
<evidence type="ECO:0000313" key="10">
    <source>
        <dbReference type="Proteomes" id="UP000251942"/>
    </source>
</evidence>
<dbReference type="OrthoDB" id="9783692at2"/>
<reference evidence="7 9" key="1">
    <citation type="submission" date="2015-11" db="EMBL/GenBank/DDBJ databases">
        <title>Genomic analysis of 38 Legionella species identifies large and diverse effector repertoires.</title>
        <authorList>
            <person name="Burstein D."/>
            <person name="Amaro F."/>
            <person name="Zusman T."/>
            <person name="Lifshitz Z."/>
            <person name="Cohen O."/>
            <person name="Gilbert J.A."/>
            <person name="Pupko T."/>
            <person name="Shuman H.A."/>
            <person name="Segal G."/>
        </authorList>
    </citation>
    <scope>NUCLEOTIDE SEQUENCE [LARGE SCALE GENOMIC DNA]</scope>
    <source>
        <strain evidence="7 9">WO-44C</strain>
    </source>
</reference>
<feature type="transmembrane region" description="Helical" evidence="6">
    <location>
        <begin position="41"/>
        <end position="63"/>
    </location>
</feature>
<dbReference type="AlphaFoldDB" id="A0A0W0TL17"/>
<evidence type="ECO:0000256" key="4">
    <source>
        <dbReference type="ARBA" id="ARBA00022989"/>
    </source>
</evidence>
<dbReference type="GO" id="GO:0016020">
    <property type="term" value="C:membrane"/>
    <property type="evidence" value="ECO:0007669"/>
    <property type="project" value="UniProtKB-SubCell"/>
</dbReference>
<feature type="transmembrane region" description="Helical" evidence="6">
    <location>
        <begin position="235"/>
        <end position="255"/>
    </location>
</feature>
<dbReference type="STRING" id="453.Lfee_1971"/>
<evidence type="ECO:0000256" key="3">
    <source>
        <dbReference type="ARBA" id="ARBA00022692"/>
    </source>
</evidence>
<keyword evidence="4 6" id="KW-1133">Transmembrane helix</keyword>
<feature type="transmembrane region" description="Helical" evidence="6">
    <location>
        <begin position="114"/>
        <end position="136"/>
    </location>
</feature>
<keyword evidence="5 6" id="KW-0472">Membrane</keyword>
<name>A0A0W0TL17_9GAMM</name>
<feature type="transmembrane region" description="Helical" evidence="6">
    <location>
        <begin position="7"/>
        <end position="29"/>
    </location>
</feature>